<comment type="caution">
    <text evidence="2">The sequence shown here is derived from an EMBL/GenBank/DDBJ whole genome shotgun (WGS) entry which is preliminary data.</text>
</comment>
<reference evidence="2 3" key="1">
    <citation type="submission" date="2019-06" db="EMBL/GenBank/DDBJ databases">
        <title>Whole genome sequence for Cellvibrionaceae sp. R142.</title>
        <authorList>
            <person name="Wang G."/>
        </authorList>
    </citation>
    <scope>NUCLEOTIDE SEQUENCE [LARGE SCALE GENOMIC DNA]</scope>
    <source>
        <strain evidence="2 3">R142</strain>
    </source>
</reference>
<dbReference type="EMBL" id="VHSG01000008">
    <property type="protein sequence ID" value="TQV81295.1"/>
    <property type="molecule type" value="Genomic_DNA"/>
</dbReference>
<dbReference type="Pfam" id="PF26379">
    <property type="entry name" value="FimL_2nd"/>
    <property type="match status" value="1"/>
</dbReference>
<keyword evidence="3" id="KW-1185">Reference proteome</keyword>
<protein>
    <submittedName>
        <fullName evidence="2">Pilus assembly protein</fullName>
    </submittedName>
</protein>
<dbReference type="Proteomes" id="UP000319732">
    <property type="component" value="Unassembled WGS sequence"/>
</dbReference>
<accession>A0A545TVQ0</accession>
<dbReference type="InterPro" id="IPR036641">
    <property type="entry name" value="HPT_dom_sf"/>
</dbReference>
<evidence type="ECO:0000259" key="1">
    <source>
        <dbReference type="Pfam" id="PF26379"/>
    </source>
</evidence>
<proteinExistence type="predicted"/>
<dbReference type="InterPro" id="IPR058661">
    <property type="entry name" value="FimL_2nd"/>
</dbReference>
<sequence length="569" mass="62099">MRQTETVNLTSLNLVRDELVATIESAASKLEQFVSDRENGELLQACIEGIQQITGTLNLIQLQGADLLAKELLALANEITLGTEDDIDEQLSVMTSSFFILPRYLEYAQQTRRGLPVLLISPINDLRRVRGAPPLPESQFFQVGTNVERRSANRSSSVFGEDLEALSRRLRHMYQVGLVGALQEKQVKASLGMMQRAVERLDAITGDRPLGKLWWVAAVALQVLANEGLELTLSRKMLFGRVDRQIKKVQKSGQAALDVEPNASLLTELVYLSALAANDDPAVRQVRDAFKYTPLPYTGAELARERQAMQGPSASTVSSVAAVLKDELRSTKEILELASQGGTATVSEFEELIKTLKKVADILAVVGLAVPSQTLKQEITKVEGWRDAGETADAKAMLDVADTLLYVESTVSGLDQLNLSDDKLSQANEMARKQVIASNQLAEAEMVVIQEAEAGLSLVKRALNSFAESNYDRGHIKNVAATLNAVRGGMVVMDFQRAGGVVASCVRFIEESLMVNDKPAALQQLLETFADAVISLEYYLDAVKTDKQADDSVLEVAEESLAALGHKVR</sequence>
<gene>
    <name evidence="2" type="ORF">FKG94_09370</name>
</gene>
<feature type="domain" description="Scaffold protein FimL second" evidence="1">
    <location>
        <begin position="161"/>
        <end position="300"/>
    </location>
</feature>
<dbReference type="GO" id="GO:0000160">
    <property type="term" value="P:phosphorelay signal transduction system"/>
    <property type="evidence" value="ECO:0007669"/>
    <property type="project" value="InterPro"/>
</dbReference>
<dbReference type="OrthoDB" id="9803176at2"/>
<dbReference type="RefSeq" id="WP_142903956.1">
    <property type="nucleotide sequence ID" value="NZ_ML660091.1"/>
</dbReference>
<evidence type="ECO:0000313" key="2">
    <source>
        <dbReference type="EMBL" id="TQV81295.1"/>
    </source>
</evidence>
<organism evidence="2 3">
    <name type="scientific">Exilibacterium tricleocarpae</name>
    <dbReference type="NCBI Taxonomy" id="2591008"/>
    <lineage>
        <taxon>Bacteria</taxon>
        <taxon>Pseudomonadati</taxon>
        <taxon>Pseudomonadota</taxon>
        <taxon>Gammaproteobacteria</taxon>
        <taxon>Cellvibrionales</taxon>
        <taxon>Cellvibrionaceae</taxon>
        <taxon>Exilibacterium</taxon>
    </lineage>
</organism>
<evidence type="ECO:0000313" key="3">
    <source>
        <dbReference type="Proteomes" id="UP000319732"/>
    </source>
</evidence>
<dbReference type="SUPFAM" id="SSF47226">
    <property type="entry name" value="Histidine-containing phosphotransfer domain, HPT domain"/>
    <property type="match status" value="1"/>
</dbReference>
<dbReference type="AlphaFoldDB" id="A0A545TVQ0"/>
<name>A0A545TVQ0_9GAMM</name>